<dbReference type="KEGG" id="soe:110777510"/>
<dbReference type="PANTHER" id="PTHR47481">
    <property type="match status" value="1"/>
</dbReference>
<protein>
    <recommendedName>
        <fullName evidence="3">Retrotransposon gag domain-containing protein</fullName>
    </recommendedName>
</protein>
<reference evidence="1" key="1">
    <citation type="journal article" date="2021" name="Nat. Commun.">
        <title>Genomic analyses provide insights into spinach domestication and the genetic basis of agronomic traits.</title>
        <authorList>
            <person name="Cai X."/>
            <person name="Sun X."/>
            <person name="Xu C."/>
            <person name="Sun H."/>
            <person name="Wang X."/>
            <person name="Ge C."/>
            <person name="Zhang Z."/>
            <person name="Wang Q."/>
            <person name="Fei Z."/>
            <person name="Jiao C."/>
            <person name="Wang Q."/>
        </authorList>
    </citation>
    <scope>NUCLEOTIDE SEQUENCE [LARGE SCALE GENOMIC DNA]</scope>
    <source>
        <strain evidence="1">cv. Varoflay</strain>
    </source>
</reference>
<proteinExistence type="predicted"/>
<keyword evidence="1" id="KW-1185">Reference proteome</keyword>
<evidence type="ECO:0000313" key="2">
    <source>
        <dbReference type="RefSeq" id="XP_021837811.2"/>
    </source>
</evidence>
<reference evidence="2" key="2">
    <citation type="submission" date="2025-08" db="UniProtKB">
        <authorList>
            <consortium name="RefSeq"/>
        </authorList>
    </citation>
    <scope>IDENTIFICATION</scope>
    <source>
        <tissue evidence="2">Leaf</tissue>
    </source>
</reference>
<accession>A0A9R0HVH7</accession>
<gene>
    <name evidence="2" type="primary">LOC110777510</name>
</gene>
<dbReference type="Proteomes" id="UP000813463">
    <property type="component" value="Chromosome 4"/>
</dbReference>
<dbReference type="PANTHER" id="PTHR47481:SF10">
    <property type="entry name" value="COPIA-LIKE POLYPROTEIN_RETROTRANSPOSON"/>
    <property type="match status" value="1"/>
</dbReference>
<organism evidence="1 2">
    <name type="scientific">Spinacia oleracea</name>
    <name type="common">Spinach</name>
    <dbReference type="NCBI Taxonomy" id="3562"/>
    <lineage>
        <taxon>Eukaryota</taxon>
        <taxon>Viridiplantae</taxon>
        <taxon>Streptophyta</taxon>
        <taxon>Embryophyta</taxon>
        <taxon>Tracheophyta</taxon>
        <taxon>Spermatophyta</taxon>
        <taxon>Magnoliopsida</taxon>
        <taxon>eudicotyledons</taxon>
        <taxon>Gunneridae</taxon>
        <taxon>Pentapetalae</taxon>
        <taxon>Caryophyllales</taxon>
        <taxon>Chenopodiaceae</taxon>
        <taxon>Chenopodioideae</taxon>
        <taxon>Anserineae</taxon>
        <taxon>Spinacia</taxon>
    </lineage>
</organism>
<dbReference type="GeneID" id="110777510"/>
<evidence type="ECO:0008006" key="3">
    <source>
        <dbReference type="Google" id="ProtNLM"/>
    </source>
</evidence>
<evidence type="ECO:0000313" key="1">
    <source>
        <dbReference type="Proteomes" id="UP000813463"/>
    </source>
</evidence>
<name>A0A9R0HVH7_SPIOL</name>
<sequence length="171" mass="19624">MCKIKRLRVCVVRMFYLVIPFGMELGRVWSSQYNSWATLFKIHARAYQVLDHIIKPSATPTSKKKASSTEASTTEDPDLWDRFDAIVLQWIYETISNDILHTILEHDVTAMEAWNRLADLFHGNQITPAVQLENQLSQVHLDDFLNITTYCQRIKMLADQLGNVGAPVSDQ</sequence>
<dbReference type="AlphaFoldDB" id="A0A9R0HVH7"/>
<dbReference type="Pfam" id="PF14223">
    <property type="entry name" value="Retrotran_gag_2"/>
    <property type="match status" value="1"/>
</dbReference>
<dbReference type="RefSeq" id="XP_021837811.2">
    <property type="nucleotide sequence ID" value="XM_021982119.2"/>
</dbReference>